<dbReference type="GeneID" id="33554870"/>
<evidence type="ECO:0000256" key="1">
    <source>
        <dbReference type="ARBA" id="ARBA00006596"/>
    </source>
</evidence>
<dbReference type="Pfam" id="PF02906">
    <property type="entry name" value="Fe_hyd_lg_C"/>
    <property type="match status" value="1"/>
</dbReference>
<comment type="caution">
    <text evidence="6">The sequence shown here is derived from an EMBL/GenBank/DDBJ whole genome shotgun (WGS) entry which is preliminary data.</text>
</comment>
<dbReference type="InterPro" id="IPR004108">
    <property type="entry name" value="Fe_hydrogenase_lsu_C"/>
</dbReference>
<dbReference type="PANTHER" id="PTHR11615">
    <property type="entry name" value="NITRATE, FORMATE, IRON DEHYDROGENASE"/>
    <property type="match status" value="1"/>
</dbReference>
<dbReference type="SUPFAM" id="SSF53920">
    <property type="entry name" value="Fe-only hydrogenase"/>
    <property type="match status" value="1"/>
</dbReference>
<proteinExistence type="inferred from homology"/>
<keyword evidence="2" id="KW-0408">Iron</keyword>
<dbReference type="GO" id="GO:0051539">
    <property type="term" value="F:4 iron, 4 sulfur cluster binding"/>
    <property type="evidence" value="ECO:0007669"/>
    <property type="project" value="UniProtKB-KW"/>
</dbReference>
<dbReference type="FunCoup" id="A0A1Y1URV4">
    <property type="interactions" value="71"/>
</dbReference>
<evidence type="ECO:0000256" key="4">
    <source>
        <dbReference type="SAM" id="MobiDB-lite"/>
    </source>
</evidence>
<keyword evidence="2" id="KW-0479">Metal-binding</keyword>
<dbReference type="AlphaFoldDB" id="A0A1Y1URV4"/>
<dbReference type="STRING" id="4999.A0A1Y1URV4"/>
<gene>
    <name evidence="6" type="ORF">BD324DRAFT_574437</name>
</gene>
<keyword evidence="7" id="KW-1185">Reference proteome</keyword>
<evidence type="ECO:0000256" key="3">
    <source>
        <dbReference type="ARBA" id="ARBA00023014"/>
    </source>
</evidence>
<evidence type="ECO:0000313" key="6">
    <source>
        <dbReference type="EMBL" id="ORX40699.1"/>
    </source>
</evidence>
<keyword evidence="3" id="KW-0411">Iron-sulfur</keyword>
<dbReference type="InParanoid" id="A0A1Y1URV4"/>
<reference evidence="6 7" key="1">
    <citation type="submission" date="2017-03" db="EMBL/GenBank/DDBJ databases">
        <title>Widespread Adenine N6-methylation of Active Genes in Fungi.</title>
        <authorList>
            <consortium name="DOE Joint Genome Institute"/>
            <person name="Mondo S.J."/>
            <person name="Dannebaum R.O."/>
            <person name="Kuo R.C."/>
            <person name="Louie K.B."/>
            <person name="Bewick A.J."/>
            <person name="Labutti K."/>
            <person name="Haridas S."/>
            <person name="Kuo A."/>
            <person name="Salamov A."/>
            <person name="Ahrendt S.R."/>
            <person name="Lau R."/>
            <person name="Bowen B.P."/>
            <person name="Lipzen A."/>
            <person name="Sullivan W."/>
            <person name="Andreopoulos W.B."/>
            <person name="Clum A."/>
            <person name="Lindquist E."/>
            <person name="Daum C."/>
            <person name="Northen T.R."/>
            <person name="Ramamoorthy G."/>
            <person name="Schmitz R.J."/>
            <person name="Gryganskyi A."/>
            <person name="Culley D."/>
            <person name="Magnuson J."/>
            <person name="James T.Y."/>
            <person name="O'Malley M.A."/>
            <person name="Stajich J.E."/>
            <person name="Spatafora J.W."/>
            <person name="Visel A."/>
            <person name="Grigoriev I.V."/>
        </authorList>
    </citation>
    <scope>NUCLEOTIDE SEQUENCE [LARGE SCALE GENOMIC DNA]</scope>
    <source>
        <strain evidence="6 7">NRRL Y-17943</strain>
    </source>
</reference>
<dbReference type="RefSeq" id="XP_021874378.1">
    <property type="nucleotide sequence ID" value="XM_022013062.1"/>
</dbReference>
<dbReference type="InterPro" id="IPR050340">
    <property type="entry name" value="Cytosolic_Fe-S_CAF"/>
</dbReference>
<evidence type="ECO:0000313" key="7">
    <source>
        <dbReference type="Proteomes" id="UP000193218"/>
    </source>
</evidence>
<sequence>MAFSGALTITDLDDFLTPSQACIIPVRGSVPGKQDDGSTEIQIDDSNTYYEVSTYPTSSAGPSSGSAKALGKKALEKAEINLNDCLACSGCITSTESMLITLQSHNEVLSFISESASSTTAVKTPVLSISPQTLASLSTSYASSSSTPPIPLLILLRRIRYFMATSQNGKWRTWDTTFARHLSLRETVAEFQERRQWSAKGKEVAWDSSSPEPGPLPVLASACPGWVCYAEKAQGDMLPLLSQTRSSQAVMGGLVKTWWAKMMDLSPSDIYHVTAMPCYDKKLEASRSDFYSAAYSTRDVDCVLTTGELDLLLSELGFNPFTPSPEEHMTELDATSLAGSPWPELLNHPGSSSGSYLASIIDLVAASHPSPTRLVTREIRDSTDNVEYLLEEVSSGEIIFKGIKCYGFRNLQNLVRKVGKETGLVKSVRTSSKLSAALAARRRKSRMARGGEITSTPTPIDSDAESLTVPAVKDEKKVDFVEVMACPSGCVNGGGQMKPVSSVARKVLDEEGYERPLPDDGTDLGMTVDSGIEKLPEDSHEGTRWSTKDWVAKVEAVYWNGLPTPPPSPKADPVDLTVQRGKTESEKHKLADELAHQVINDVTGNDAAARWEFLRTRFRKVEGDVLSNGGLTHEAVKW</sequence>
<evidence type="ECO:0000256" key="2">
    <source>
        <dbReference type="ARBA" id="ARBA00022485"/>
    </source>
</evidence>
<name>A0A1Y1URV4_9TREE</name>
<keyword evidence="2" id="KW-0004">4Fe-4S</keyword>
<dbReference type="InterPro" id="IPR009016">
    <property type="entry name" value="Fe_hydrogenase"/>
</dbReference>
<feature type="domain" description="Iron hydrogenase large subunit C-terminal" evidence="5">
    <location>
        <begin position="168"/>
        <end position="494"/>
    </location>
</feature>
<protein>
    <submittedName>
        <fullName evidence="6">Iron hydrogenase</fullName>
    </submittedName>
</protein>
<evidence type="ECO:0000259" key="5">
    <source>
        <dbReference type="Pfam" id="PF02906"/>
    </source>
</evidence>
<feature type="region of interest" description="Disordered" evidence="4">
    <location>
        <begin position="443"/>
        <end position="464"/>
    </location>
</feature>
<dbReference type="Gene3D" id="3.40.950.10">
    <property type="entry name" value="Fe-only Hydrogenase (Larger Subunit), Chain L, domain 3"/>
    <property type="match status" value="1"/>
</dbReference>
<dbReference type="OrthoDB" id="10253113at2759"/>
<organism evidence="6 7">
    <name type="scientific">Kockovaella imperatae</name>
    <dbReference type="NCBI Taxonomy" id="4999"/>
    <lineage>
        <taxon>Eukaryota</taxon>
        <taxon>Fungi</taxon>
        <taxon>Dikarya</taxon>
        <taxon>Basidiomycota</taxon>
        <taxon>Agaricomycotina</taxon>
        <taxon>Tremellomycetes</taxon>
        <taxon>Tremellales</taxon>
        <taxon>Cuniculitremaceae</taxon>
        <taxon>Kockovaella</taxon>
    </lineage>
</organism>
<dbReference type="Proteomes" id="UP000193218">
    <property type="component" value="Unassembled WGS sequence"/>
</dbReference>
<comment type="similarity">
    <text evidence="1">Belongs to the NARF family.</text>
</comment>
<dbReference type="EMBL" id="NBSH01000001">
    <property type="protein sequence ID" value="ORX40699.1"/>
    <property type="molecule type" value="Genomic_DNA"/>
</dbReference>
<accession>A0A1Y1URV4</accession>